<protein>
    <submittedName>
        <fullName evidence="3">Peptidoglycan DD-metalloendopeptidase family protein</fullName>
    </submittedName>
</protein>
<keyword evidence="4" id="KW-1185">Reference proteome</keyword>
<organism evidence="3 4">
    <name type="scientific">Fictibacillus iocasae</name>
    <dbReference type="NCBI Taxonomy" id="2715437"/>
    <lineage>
        <taxon>Bacteria</taxon>
        <taxon>Bacillati</taxon>
        <taxon>Bacillota</taxon>
        <taxon>Bacilli</taxon>
        <taxon>Bacillales</taxon>
        <taxon>Fictibacillaceae</taxon>
        <taxon>Fictibacillus</taxon>
    </lineage>
</organism>
<dbReference type="InterPro" id="IPR011055">
    <property type="entry name" value="Dup_hybrid_motif"/>
</dbReference>
<sequence>MRNRADEIRKRHEARLKGTASVKKADRQAVLADGGHPLFKGHLFLMQVMGAVCLFLLAGILFKYEGAAAVKGQQYIKEAFRQEFQFAAVKNWYEDQFGKPLALLPGGLDEKPLNKEAASQKPYAIPAAGGKVFQSFKSNGEGLIISTGEGQEVETVSEGYVIFAGKKDKTGYTVVIQHENEEESWYGMLEKIDSSIKLYDYIEQGAVLGRVSQNREESTGKFYFALKKGEQFIDPSKVIRFD</sequence>
<feature type="domain" description="M23ase beta-sheet core" evidence="2">
    <location>
        <begin position="141"/>
        <end position="235"/>
    </location>
</feature>
<dbReference type="Pfam" id="PF01551">
    <property type="entry name" value="Peptidase_M23"/>
    <property type="match status" value="1"/>
</dbReference>
<proteinExistence type="predicted"/>
<dbReference type="EMBL" id="JBHTCP010000012">
    <property type="protein sequence ID" value="MFC7371246.1"/>
    <property type="molecule type" value="Genomic_DNA"/>
</dbReference>
<keyword evidence="1" id="KW-0812">Transmembrane</keyword>
<dbReference type="PANTHER" id="PTHR21666">
    <property type="entry name" value="PEPTIDASE-RELATED"/>
    <property type="match status" value="1"/>
</dbReference>
<evidence type="ECO:0000256" key="1">
    <source>
        <dbReference type="SAM" id="Phobius"/>
    </source>
</evidence>
<dbReference type="SUPFAM" id="SSF51261">
    <property type="entry name" value="Duplicated hybrid motif"/>
    <property type="match status" value="1"/>
</dbReference>
<keyword evidence="1" id="KW-0472">Membrane</keyword>
<evidence type="ECO:0000259" key="2">
    <source>
        <dbReference type="Pfam" id="PF01551"/>
    </source>
</evidence>
<reference evidence="4" key="1">
    <citation type="journal article" date="2019" name="Int. J. Syst. Evol. Microbiol.">
        <title>The Global Catalogue of Microorganisms (GCM) 10K type strain sequencing project: providing services to taxonomists for standard genome sequencing and annotation.</title>
        <authorList>
            <consortium name="The Broad Institute Genomics Platform"/>
            <consortium name="The Broad Institute Genome Sequencing Center for Infectious Disease"/>
            <person name="Wu L."/>
            <person name="Ma J."/>
        </authorList>
    </citation>
    <scope>NUCLEOTIDE SEQUENCE [LARGE SCALE GENOMIC DNA]</scope>
    <source>
        <strain evidence="4">NBRC 106396</strain>
    </source>
</reference>
<dbReference type="RefSeq" id="WP_379747631.1">
    <property type="nucleotide sequence ID" value="NZ_JBHTCP010000012.1"/>
</dbReference>
<evidence type="ECO:0000313" key="4">
    <source>
        <dbReference type="Proteomes" id="UP001596549"/>
    </source>
</evidence>
<dbReference type="Gene3D" id="2.70.70.10">
    <property type="entry name" value="Glucose Permease (Domain IIA)"/>
    <property type="match status" value="1"/>
</dbReference>
<comment type="caution">
    <text evidence="3">The sequence shown here is derived from an EMBL/GenBank/DDBJ whole genome shotgun (WGS) entry which is preliminary data.</text>
</comment>
<name>A0ABW2NP18_9BACL</name>
<evidence type="ECO:0000313" key="3">
    <source>
        <dbReference type="EMBL" id="MFC7371246.1"/>
    </source>
</evidence>
<dbReference type="Proteomes" id="UP001596549">
    <property type="component" value="Unassembled WGS sequence"/>
</dbReference>
<feature type="transmembrane region" description="Helical" evidence="1">
    <location>
        <begin position="43"/>
        <end position="62"/>
    </location>
</feature>
<dbReference type="CDD" id="cd12797">
    <property type="entry name" value="M23_peptidase"/>
    <property type="match status" value="1"/>
</dbReference>
<dbReference type="InterPro" id="IPR050570">
    <property type="entry name" value="Cell_wall_metabolism_enzyme"/>
</dbReference>
<accession>A0ABW2NP18</accession>
<keyword evidence="1" id="KW-1133">Transmembrane helix</keyword>
<dbReference type="InterPro" id="IPR016047">
    <property type="entry name" value="M23ase_b-sheet_dom"/>
</dbReference>
<dbReference type="PANTHER" id="PTHR21666:SF274">
    <property type="entry name" value="STAGE IV SPORULATION PROTEIN FA"/>
    <property type="match status" value="1"/>
</dbReference>
<gene>
    <name evidence="3" type="ORF">ACFQPF_06125</name>
</gene>